<protein>
    <submittedName>
        <fullName evidence="1">Uncharacterized protein</fullName>
    </submittedName>
</protein>
<evidence type="ECO:0000313" key="2">
    <source>
        <dbReference type="Proteomes" id="UP001152562"/>
    </source>
</evidence>
<organism evidence="1 2">
    <name type="scientific">Pieris brassicae</name>
    <name type="common">White butterfly</name>
    <name type="synonym">Large white butterfly</name>
    <dbReference type="NCBI Taxonomy" id="7116"/>
    <lineage>
        <taxon>Eukaryota</taxon>
        <taxon>Metazoa</taxon>
        <taxon>Ecdysozoa</taxon>
        <taxon>Arthropoda</taxon>
        <taxon>Hexapoda</taxon>
        <taxon>Insecta</taxon>
        <taxon>Pterygota</taxon>
        <taxon>Neoptera</taxon>
        <taxon>Endopterygota</taxon>
        <taxon>Lepidoptera</taxon>
        <taxon>Glossata</taxon>
        <taxon>Ditrysia</taxon>
        <taxon>Papilionoidea</taxon>
        <taxon>Pieridae</taxon>
        <taxon>Pierinae</taxon>
        <taxon>Pieris</taxon>
    </lineage>
</organism>
<proteinExistence type="predicted"/>
<dbReference type="AlphaFoldDB" id="A0A9P0XAE7"/>
<sequence>MMFISSDISSDHMAYRVLADLQWGPAFPIGLSQTYCSVRNTARRNPSPHRPSLTPLSPGALGAIIFDGRYVLASVRIA</sequence>
<gene>
    <name evidence="1" type="ORF">PIBRA_LOCUS4511</name>
</gene>
<evidence type="ECO:0000313" key="1">
    <source>
        <dbReference type="EMBL" id="CAH4027107.1"/>
    </source>
</evidence>
<dbReference type="EMBL" id="CALOZG010000005">
    <property type="protein sequence ID" value="CAH4027107.1"/>
    <property type="molecule type" value="Genomic_DNA"/>
</dbReference>
<keyword evidence="2" id="KW-1185">Reference proteome</keyword>
<reference evidence="1" key="1">
    <citation type="submission" date="2022-05" db="EMBL/GenBank/DDBJ databases">
        <authorList>
            <person name="Okamura Y."/>
        </authorList>
    </citation>
    <scope>NUCLEOTIDE SEQUENCE</scope>
</reference>
<comment type="caution">
    <text evidence="1">The sequence shown here is derived from an EMBL/GenBank/DDBJ whole genome shotgun (WGS) entry which is preliminary data.</text>
</comment>
<dbReference type="Proteomes" id="UP001152562">
    <property type="component" value="Unassembled WGS sequence"/>
</dbReference>
<accession>A0A9P0XAE7</accession>
<name>A0A9P0XAE7_PIEBR</name>